<keyword evidence="5" id="KW-1185">Reference proteome</keyword>
<evidence type="ECO:0000313" key="5">
    <source>
        <dbReference type="Proteomes" id="UP001595528"/>
    </source>
</evidence>
<evidence type="ECO:0000313" key="4">
    <source>
        <dbReference type="EMBL" id="MFC3228502.1"/>
    </source>
</evidence>
<dbReference type="PANTHER" id="PTHR10584:SF166">
    <property type="entry name" value="RIBOKINASE"/>
    <property type="match status" value="1"/>
</dbReference>
<dbReference type="EC" id="2.7.1.-" evidence="4"/>
<organism evidence="4 5">
    <name type="scientific">Marinibaculum pumilum</name>
    <dbReference type="NCBI Taxonomy" id="1766165"/>
    <lineage>
        <taxon>Bacteria</taxon>
        <taxon>Pseudomonadati</taxon>
        <taxon>Pseudomonadota</taxon>
        <taxon>Alphaproteobacteria</taxon>
        <taxon>Rhodospirillales</taxon>
        <taxon>Rhodospirillaceae</taxon>
        <taxon>Marinibaculum</taxon>
    </lineage>
</organism>
<dbReference type="InterPro" id="IPR029056">
    <property type="entry name" value="Ribokinase-like"/>
</dbReference>
<dbReference type="PANTHER" id="PTHR10584">
    <property type="entry name" value="SUGAR KINASE"/>
    <property type="match status" value="1"/>
</dbReference>
<feature type="domain" description="Carbohydrate kinase PfkB" evidence="3">
    <location>
        <begin position="22"/>
        <end position="222"/>
    </location>
</feature>
<comment type="caution">
    <text evidence="4">The sequence shown here is derived from an EMBL/GenBank/DDBJ whole genome shotgun (WGS) entry which is preliminary data.</text>
</comment>
<dbReference type="InterPro" id="IPR011611">
    <property type="entry name" value="PfkB_dom"/>
</dbReference>
<dbReference type="EMBL" id="JBHRTR010000028">
    <property type="protein sequence ID" value="MFC3228502.1"/>
    <property type="molecule type" value="Genomic_DNA"/>
</dbReference>
<evidence type="ECO:0000259" key="3">
    <source>
        <dbReference type="Pfam" id="PF00294"/>
    </source>
</evidence>
<evidence type="ECO:0000256" key="1">
    <source>
        <dbReference type="ARBA" id="ARBA00022679"/>
    </source>
</evidence>
<gene>
    <name evidence="4" type="ORF">ACFOGJ_14755</name>
</gene>
<keyword evidence="1 4" id="KW-0808">Transferase</keyword>
<name>A0ABV7L1K6_9PROT</name>
<sequence>MTTRALCVGSAMADIIVLVANRDVERMTMHNATSSFLLLEQGKKIEAESITQHVGGGAVNAAVAMARLGLEAGVLVKIGRDRNGDRILDRLAVEGVDDRHVLRAEELPTGTAVMVSSHDRNATIFTQRGTNTLLRPAEIRPEIFADRDLVYITNLSNRSADCFPALTAGARDAGAFVAVNPGIRQLTSRTGTFLDCLDKVDLLAINRVEAETLVPALSAQDEEDPVPERWGEAAPRLLRMGLSFGGFDMGLADFVSRLRRRGAGRVLVTDGVEGAYLADADGLHHCPALRAEVVGTAGAGDAFIATLAAFLAQGRPVQAALQAAAVNAAAVVSGLDTQGGLLTMPALEEMLSERAAELRTVRFDID</sequence>
<evidence type="ECO:0000256" key="2">
    <source>
        <dbReference type="ARBA" id="ARBA00022777"/>
    </source>
</evidence>
<dbReference type="Gene3D" id="3.40.1190.20">
    <property type="match status" value="1"/>
</dbReference>
<proteinExistence type="predicted"/>
<dbReference type="SUPFAM" id="SSF53613">
    <property type="entry name" value="Ribokinase-like"/>
    <property type="match status" value="1"/>
</dbReference>
<accession>A0ABV7L1K6</accession>
<dbReference type="RefSeq" id="WP_379901671.1">
    <property type="nucleotide sequence ID" value="NZ_JBHRTR010000028.1"/>
</dbReference>
<dbReference type="GO" id="GO:0016301">
    <property type="term" value="F:kinase activity"/>
    <property type="evidence" value="ECO:0007669"/>
    <property type="project" value="UniProtKB-KW"/>
</dbReference>
<protein>
    <submittedName>
        <fullName evidence="4">Carbohydrate kinase family protein</fullName>
        <ecNumber evidence="4">2.7.1.-</ecNumber>
    </submittedName>
</protein>
<dbReference type="Pfam" id="PF00294">
    <property type="entry name" value="PfkB"/>
    <property type="match status" value="2"/>
</dbReference>
<reference evidence="5" key="1">
    <citation type="journal article" date="2019" name="Int. J. Syst. Evol. Microbiol.">
        <title>The Global Catalogue of Microorganisms (GCM) 10K type strain sequencing project: providing services to taxonomists for standard genome sequencing and annotation.</title>
        <authorList>
            <consortium name="The Broad Institute Genomics Platform"/>
            <consortium name="The Broad Institute Genome Sequencing Center for Infectious Disease"/>
            <person name="Wu L."/>
            <person name="Ma J."/>
        </authorList>
    </citation>
    <scope>NUCLEOTIDE SEQUENCE [LARGE SCALE GENOMIC DNA]</scope>
    <source>
        <strain evidence="5">KCTC 42964</strain>
    </source>
</reference>
<dbReference type="Proteomes" id="UP001595528">
    <property type="component" value="Unassembled WGS sequence"/>
</dbReference>
<keyword evidence="2 4" id="KW-0418">Kinase</keyword>
<feature type="domain" description="Carbohydrate kinase PfkB" evidence="3">
    <location>
        <begin position="257"/>
        <end position="339"/>
    </location>
</feature>